<comment type="caution">
    <text evidence="1">The sequence shown here is derived from an EMBL/GenBank/DDBJ whole genome shotgun (WGS) entry which is preliminary data.</text>
</comment>
<dbReference type="EMBL" id="JAPESX010000534">
    <property type="protein sequence ID" value="KAJ8120832.1"/>
    <property type="molecule type" value="Genomic_DNA"/>
</dbReference>
<dbReference type="Proteomes" id="UP001153334">
    <property type="component" value="Unassembled WGS sequence"/>
</dbReference>
<organism evidence="1 2">
    <name type="scientific">Nemania bipapillata</name>
    <dbReference type="NCBI Taxonomy" id="110536"/>
    <lineage>
        <taxon>Eukaryota</taxon>
        <taxon>Fungi</taxon>
        <taxon>Dikarya</taxon>
        <taxon>Ascomycota</taxon>
        <taxon>Pezizomycotina</taxon>
        <taxon>Sordariomycetes</taxon>
        <taxon>Xylariomycetidae</taxon>
        <taxon>Xylariales</taxon>
        <taxon>Xylariaceae</taxon>
        <taxon>Nemania</taxon>
    </lineage>
</organism>
<evidence type="ECO:0000313" key="1">
    <source>
        <dbReference type="EMBL" id="KAJ8120832.1"/>
    </source>
</evidence>
<name>A0ACC2J039_9PEZI</name>
<accession>A0ACC2J039</accession>
<gene>
    <name evidence="1" type="ORF">ONZ43_g2562</name>
</gene>
<sequence>MLAQRYPALYDGIAAGAPAIHWNPGVGSVQWPQQVMNMLDKYPYPCELDAIVEAAITSCDGLDGVVDGIIAEVDECLTTFDPFSIVGTLINCTEAAGETIQVSEAAAVVVDATWAGPSTESGNWTWYGLNPGADITGSHSTPATLISVQTNCTGGVCVGVPNPLSSIWLQLFVAKNPEFNVSNITHAEFDSMIHLSQQLYGDTVGTEEPDLTEFHNAGGKLVTFHGLADTLIPPNGSSHYYNSVAAVTPGVDQFYRHFEIPGLGHCYSGRSGQPSDLFLQLRAWVENGTAPERTVVNTTDLNNEIRPRILCPYPKKVDATGFC</sequence>
<proteinExistence type="predicted"/>
<protein>
    <submittedName>
        <fullName evidence="1">Uncharacterized protein</fullName>
    </submittedName>
</protein>
<evidence type="ECO:0000313" key="2">
    <source>
        <dbReference type="Proteomes" id="UP001153334"/>
    </source>
</evidence>
<reference evidence="1" key="1">
    <citation type="submission" date="2022-11" db="EMBL/GenBank/DDBJ databases">
        <title>Genome Sequence of Nemania bipapillata.</title>
        <authorList>
            <person name="Buettner E."/>
        </authorList>
    </citation>
    <scope>NUCLEOTIDE SEQUENCE</scope>
    <source>
        <strain evidence="1">CP14</strain>
    </source>
</reference>
<keyword evidence="2" id="KW-1185">Reference proteome</keyword>